<evidence type="ECO:0000313" key="2">
    <source>
        <dbReference type="WBParaSite" id="nRc.2.0.1.t12103-RA"/>
    </source>
</evidence>
<dbReference type="Proteomes" id="UP000887565">
    <property type="component" value="Unplaced"/>
</dbReference>
<evidence type="ECO:0000313" key="1">
    <source>
        <dbReference type="Proteomes" id="UP000887565"/>
    </source>
</evidence>
<accession>A0A915IE73</accession>
<name>A0A915IE73_ROMCU</name>
<organism evidence="1 2">
    <name type="scientific">Romanomermis culicivorax</name>
    <name type="common">Nematode worm</name>
    <dbReference type="NCBI Taxonomy" id="13658"/>
    <lineage>
        <taxon>Eukaryota</taxon>
        <taxon>Metazoa</taxon>
        <taxon>Ecdysozoa</taxon>
        <taxon>Nematoda</taxon>
        <taxon>Enoplea</taxon>
        <taxon>Dorylaimia</taxon>
        <taxon>Mermithida</taxon>
        <taxon>Mermithoidea</taxon>
        <taxon>Mermithidae</taxon>
        <taxon>Romanomermis</taxon>
    </lineage>
</organism>
<reference evidence="2" key="1">
    <citation type="submission" date="2022-11" db="UniProtKB">
        <authorList>
            <consortium name="WormBaseParasite"/>
        </authorList>
    </citation>
    <scope>IDENTIFICATION</scope>
</reference>
<sequence length="59" mass="6754">SYVQLTNCFSSKSCFLGEKICKEEQFLALPPYAENFAFGNLLDIMSKIFEIEVKKDIVL</sequence>
<protein>
    <submittedName>
        <fullName evidence="2">Uncharacterized protein</fullName>
    </submittedName>
</protein>
<dbReference type="AlphaFoldDB" id="A0A915IE73"/>
<proteinExistence type="predicted"/>
<keyword evidence="1" id="KW-1185">Reference proteome</keyword>
<dbReference type="WBParaSite" id="nRc.2.0.1.t12103-RA">
    <property type="protein sequence ID" value="nRc.2.0.1.t12103-RA"/>
    <property type="gene ID" value="nRc.2.0.1.g12103"/>
</dbReference>